<dbReference type="Proteomes" id="UP000789405">
    <property type="component" value="Unassembled WGS sequence"/>
</dbReference>
<protein>
    <submittedName>
        <fullName evidence="1">14385_t:CDS:1</fullName>
    </submittedName>
</protein>
<comment type="caution">
    <text evidence="1">The sequence shown here is derived from an EMBL/GenBank/DDBJ whole genome shotgun (WGS) entry which is preliminary data.</text>
</comment>
<evidence type="ECO:0000313" key="1">
    <source>
        <dbReference type="EMBL" id="CAG8580723.1"/>
    </source>
</evidence>
<dbReference type="EMBL" id="CAJVPY010003071">
    <property type="protein sequence ID" value="CAG8580723.1"/>
    <property type="molecule type" value="Genomic_DNA"/>
</dbReference>
<evidence type="ECO:0000313" key="2">
    <source>
        <dbReference type="Proteomes" id="UP000789405"/>
    </source>
</evidence>
<accession>A0A9N9G6L0</accession>
<proteinExistence type="predicted"/>
<reference evidence="1" key="1">
    <citation type="submission" date="2021-06" db="EMBL/GenBank/DDBJ databases">
        <authorList>
            <person name="Kallberg Y."/>
            <person name="Tangrot J."/>
            <person name="Rosling A."/>
        </authorList>
    </citation>
    <scope>NUCLEOTIDE SEQUENCE</scope>
    <source>
        <strain evidence="1">MA453B</strain>
    </source>
</reference>
<organism evidence="1 2">
    <name type="scientific">Dentiscutata erythropus</name>
    <dbReference type="NCBI Taxonomy" id="1348616"/>
    <lineage>
        <taxon>Eukaryota</taxon>
        <taxon>Fungi</taxon>
        <taxon>Fungi incertae sedis</taxon>
        <taxon>Mucoromycota</taxon>
        <taxon>Glomeromycotina</taxon>
        <taxon>Glomeromycetes</taxon>
        <taxon>Diversisporales</taxon>
        <taxon>Gigasporaceae</taxon>
        <taxon>Dentiscutata</taxon>
    </lineage>
</organism>
<gene>
    <name evidence="1" type="ORF">DERYTH_LOCUS6675</name>
</gene>
<dbReference type="AlphaFoldDB" id="A0A9N9G6L0"/>
<keyword evidence="2" id="KW-1185">Reference proteome</keyword>
<name>A0A9N9G6L0_9GLOM</name>
<sequence length="70" mass="8016">MTVIINVPLTNNYYKYKTGYACLMYYSSIHISAYGTDLITLHRFEIPAIAQLVERETVVRKTSTLISLGR</sequence>